<dbReference type="InterPro" id="IPR008334">
    <property type="entry name" value="5'-Nucleotdase_C"/>
</dbReference>
<dbReference type="RefSeq" id="WP_022921130.1">
    <property type="nucleotide sequence ID" value="NZ_BMLB01000001.1"/>
</dbReference>
<evidence type="ECO:0008006" key="8">
    <source>
        <dbReference type="Google" id="ProtNLM"/>
    </source>
</evidence>
<keyword evidence="7" id="KW-1185">Reference proteome</keyword>
<name>A0ABQ2F380_9MICO</name>
<keyword evidence="1 3" id="KW-0732">Signal</keyword>
<dbReference type="InterPro" id="IPR007253">
    <property type="entry name" value="Cell_wall-bd_2"/>
</dbReference>
<sequence length="902" mass="93328">MSLSPRDRSNRRAFVAASAALMLVAGGAQVASSAPDGPDVEPAPHTPVLPDPTQVHRLSGDDRYETAAEIARNYPADATRTVVIASGTDFPDALSAQLPASVTGATLGEDQAAGAPVPILLTQPERLPNATRAALEDLRPSRIVVVGGTAAVSGAVQAELGGYAASVQRLSGIDRYETSAAVAGSYPSGLPVLYVTTGRTYADALSVGALAGKEGVPVLLTDPTRLRSVTASTIEALAPQSVVVVGGDGAVSETVVESIAAIVPDTTRVGGTNRYETAAAVAGSYEADTVAFLASGRAFPDGLTGGAFAGHHGGPLLLTRPDLLPSATATSLEVLSPQGVVAFGGPGAVNPAVVDMLEIALPTWFDELVVQMLSFNDYHGHIAEENGTLTAEQDPDQHLVGGAVNLSTTLDMLRTRSYDEQSLTVAAGDLIGGSTFLSGLFQDEPSVETLEVAGLDISSVGNHEFDEGVTELLRMQHGGNHPELGQFGDEPYDGADFQWLAANVIDRTSGEPILPATDVRRVAGVDVGFIGMTLEETPSLVSPGGVATVEFRDEVETANAQAAALQARGVESIVVLLHEGGAQAGTYNGCEGISGPIVQIAENLDPAIDAVVTGHTHQPYICSIDDPAGEPRTVTSANQYGRVVTETALTVSRSTGDVIRDRVRSENHLVLQSVADDPEMVDVVAKWTARAEVLAGRVVGTVAEDITGDAGGDRGIETPMANLIADVILAATDGADEGGAQISFMNVGGVRASLLVDQVTNGEEPGQVTYEEAYNVMPFGNLLVSVDMTGAQVKAALEQQFVPTRGRQYLALGVSEGFSYTWDDTQPQGSKVSGMTLNGTPLDLDATYRVSTLNFLQQGGDNFTAFTEGTNLTGGPEDLAALVAYLDANPGLTAPGDRVTGL</sequence>
<protein>
    <recommendedName>
        <fullName evidence="8">Bifunctional metallophosphatase/5'-nucleotidase</fullName>
    </recommendedName>
</protein>
<dbReference type="PROSITE" id="PS51318">
    <property type="entry name" value="TAT"/>
    <property type="match status" value="1"/>
</dbReference>
<gene>
    <name evidence="6" type="ORF">GCM10011509_00920</name>
</gene>
<accession>A0ABQ2F380</accession>
<dbReference type="InterPro" id="IPR006311">
    <property type="entry name" value="TAT_signal"/>
</dbReference>
<dbReference type="PRINTS" id="PR01607">
    <property type="entry name" value="APYRASEFAMLY"/>
</dbReference>
<evidence type="ECO:0000313" key="7">
    <source>
        <dbReference type="Proteomes" id="UP000662111"/>
    </source>
</evidence>
<dbReference type="Gene3D" id="3.40.50.12090">
    <property type="match status" value="2"/>
</dbReference>
<dbReference type="Pfam" id="PF04122">
    <property type="entry name" value="CW_binding_2"/>
    <property type="match status" value="3"/>
</dbReference>
<dbReference type="InterPro" id="IPR029052">
    <property type="entry name" value="Metallo-depent_PP-like"/>
</dbReference>
<dbReference type="EMBL" id="BMLB01000001">
    <property type="protein sequence ID" value="GGK56357.1"/>
    <property type="molecule type" value="Genomic_DNA"/>
</dbReference>
<dbReference type="Proteomes" id="UP000662111">
    <property type="component" value="Unassembled WGS sequence"/>
</dbReference>
<dbReference type="SUPFAM" id="SSF56300">
    <property type="entry name" value="Metallo-dependent phosphatases"/>
    <property type="match status" value="1"/>
</dbReference>
<dbReference type="InterPro" id="IPR004843">
    <property type="entry name" value="Calcineurin-like_PHP"/>
</dbReference>
<feature type="signal peptide" evidence="3">
    <location>
        <begin position="1"/>
        <end position="30"/>
    </location>
</feature>
<evidence type="ECO:0000256" key="1">
    <source>
        <dbReference type="ARBA" id="ARBA00022729"/>
    </source>
</evidence>
<dbReference type="InterPro" id="IPR006179">
    <property type="entry name" value="5_nucleotidase/apyrase"/>
</dbReference>
<dbReference type="Gene3D" id="3.60.21.10">
    <property type="match status" value="1"/>
</dbReference>
<reference evidence="7" key="1">
    <citation type="journal article" date="2019" name="Int. J. Syst. Evol. Microbiol.">
        <title>The Global Catalogue of Microorganisms (GCM) 10K type strain sequencing project: providing services to taxonomists for standard genome sequencing and annotation.</title>
        <authorList>
            <consortium name="The Broad Institute Genomics Platform"/>
            <consortium name="The Broad Institute Genome Sequencing Center for Infectious Disease"/>
            <person name="Wu L."/>
            <person name="Ma J."/>
        </authorList>
    </citation>
    <scope>NUCLEOTIDE SEQUENCE [LARGE SCALE GENOMIC DNA]</scope>
    <source>
        <strain evidence="7">CGMCC 1.5362</strain>
    </source>
</reference>
<evidence type="ECO:0000259" key="5">
    <source>
        <dbReference type="Pfam" id="PF02872"/>
    </source>
</evidence>
<dbReference type="PANTHER" id="PTHR11575:SF24">
    <property type="entry name" value="5'-NUCLEOTIDASE"/>
    <property type="match status" value="1"/>
</dbReference>
<dbReference type="Pfam" id="PF00149">
    <property type="entry name" value="Metallophos"/>
    <property type="match status" value="1"/>
</dbReference>
<proteinExistence type="predicted"/>
<organism evidence="6 7">
    <name type="scientific">Ornithinimicrobium pekingense</name>
    <dbReference type="NCBI Taxonomy" id="384677"/>
    <lineage>
        <taxon>Bacteria</taxon>
        <taxon>Bacillati</taxon>
        <taxon>Actinomycetota</taxon>
        <taxon>Actinomycetes</taxon>
        <taxon>Micrococcales</taxon>
        <taxon>Ornithinimicrobiaceae</taxon>
        <taxon>Ornithinimicrobium</taxon>
    </lineage>
</organism>
<feature type="chain" id="PRO_5046455030" description="Bifunctional metallophosphatase/5'-nucleotidase" evidence="3">
    <location>
        <begin position="31"/>
        <end position="902"/>
    </location>
</feature>
<dbReference type="InterPro" id="IPR036907">
    <property type="entry name" value="5'-Nucleotdase_C_sf"/>
</dbReference>
<evidence type="ECO:0000259" key="4">
    <source>
        <dbReference type="Pfam" id="PF00149"/>
    </source>
</evidence>
<evidence type="ECO:0000256" key="2">
    <source>
        <dbReference type="SAM" id="MobiDB-lite"/>
    </source>
</evidence>
<dbReference type="SUPFAM" id="SSF55816">
    <property type="entry name" value="5'-nucleotidase (syn. UDP-sugar hydrolase), C-terminal domain"/>
    <property type="match status" value="1"/>
</dbReference>
<dbReference type="Gene3D" id="3.90.780.10">
    <property type="entry name" value="5'-Nucleotidase, C-terminal domain"/>
    <property type="match status" value="1"/>
</dbReference>
<evidence type="ECO:0000313" key="6">
    <source>
        <dbReference type="EMBL" id="GGK56357.1"/>
    </source>
</evidence>
<feature type="domain" description="5'-Nucleotidase C-terminal" evidence="5">
    <location>
        <begin position="698"/>
        <end position="868"/>
    </location>
</feature>
<feature type="domain" description="Calcineurin-like phosphoesterase" evidence="4">
    <location>
        <begin position="401"/>
        <end position="619"/>
    </location>
</feature>
<dbReference type="PANTHER" id="PTHR11575">
    <property type="entry name" value="5'-NUCLEOTIDASE-RELATED"/>
    <property type="match status" value="1"/>
</dbReference>
<feature type="region of interest" description="Disordered" evidence="2">
    <location>
        <begin position="30"/>
        <end position="58"/>
    </location>
</feature>
<evidence type="ECO:0000256" key="3">
    <source>
        <dbReference type="SAM" id="SignalP"/>
    </source>
</evidence>
<comment type="caution">
    <text evidence="6">The sequence shown here is derived from an EMBL/GenBank/DDBJ whole genome shotgun (WGS) entry which is preliminary data.</text>
</comment>
<dbReference type="Pfam" id="PF02872">
    <property type="entry name" value="5_nucleotid_C"/>
    <property type="match status" value="1"/>
</dbReference>